<feature type="transmembrane region" description="Helical" evidence="5">
    <location>
        <begin position="95"/>
        <end position="116"/>
    </location>
</feature>
<keyword evidence="2 5" id="KW-0812">Transmembrane</keyword>
<keyword evidence="7" id="KW-1185">Reference proteome</keyword>
<dbReference type="Proteomes" id="UP001221898">
    <property type="component" value="Unassembled WGS sequence"/>
</dbReference>
<protein>
    <recommendedName>
        <fullName evidence="8">LHFPL tetraspan subfamily member 4b</fullName>
    </recommendedName>
</protein>
<keyword evidence="3 5" id="KW-1133">Transmembrane helix</keyword>
<comment type="subcellular location">
    <subcellularLocation>
        <location evidence="1">Membrane</location>
        <topology evidence="1">Multi-pass membrane protein</topology>
    </subcellularLocation>
</comment>
<dbReference type="AlphaFoldDB" id="A0AAD7WE60"/>
<keyword evidence="4 5" id="KW-0472">Membrane</keyword>
<dbReference type="PANTHER" id="PTHR12489:SF17">
    <property type="entry name" value="LHFPL TETRASPAN SUBFAMILY MEMBER 4B"/>
    <property type="match status" value="1"/>
</dbReference>
<accession>A0AAD7WE60</accession>
<organism evidence="6 7">
    <name type="scientific">Aldrovandia affinis</name>
    <dbReference type="NCBI Taxonomy" id="143900"/>
    <lineage>
        <taxon>Eukaryota</taxon>
        <taxon>Metazoa</taxon>
        <taxon>Chordata</taxon>
        <taxon>Craniata</taxon>
        <taxon>Vertebrata</taxon>
        <taxon>Euteleostomi</taxon>
        <taxon>Actinopterygii</taxon>
        <taxon>Neopterygii</taxon>
        <taxon>Teleostei</taxon>
        <taxon>Notacanthiformes</taxon>
        <taxon>Halosauridae</taxon>
        <taxon>Aldrovandia</taxon>
    </lineage>
</organism>
<reference evidence="6" key="1">
    <citation type="journal article" date="2023" name="Science">
        <title>Genome structures resolve the early diversification of teleost fishes.</title>
        <authorList>
            <person name="Parey E."/>
            <person name="Louis A."/>
            <person name="Montfort J."/>
            <person name="Bouchez O."/>
            <person name="Roques C."/>
            <person name="Iampietro C."/>
            <person name="Lluch J."/>
            <person name="Castinel A."/>
            <person name="Donnadieu C."/>
            <person name="Desvignes T."/>
            <person name="Floi Bucao C."/>
            <person name="Jouanno E."/>
            <person name="Wen M."/>
            <person name="Mejri S."/>
            <person name="Dirks R."/>
            <person name="Jansen H."/>
            <person name="Henkel C."/>
            <person name="Chen W.J."/>
            <person name="Zahm M."/>
            <person name="Cabau C."/>
            <person name="Klopp C."/>
            <person name="Thompson A.W."/>
            <person name="Robinson-Rechavi M."/>
            <person name="Braasch I."/>
            <person name="Lecointre G."/>
            <person name="Bobe J."/>
            <person name="Postlethwait J.H."/>
            <person name="Berthelot C."/>
            <person name="Roest Crollius H."/>
            <person name="Guiguen Y."/>
        </authorList>
    </citation>
    <scope>NUCLEOTIDE SEQUENCE</scope>
    <source>
        <strain evidence="6">NC1722</strain>
    </source>
</reference>
<dbReference type="GO" id="GO:0005886">
    <property type="term" value="C:plasma membrane"/>
    <property type="evidence" value="ECO:0007669"/>
    <property type="project" value="TreeGrafter"/>
</dbReference>
<dbReference type="PANTHER" id="PTHR12489">
    <property type="entry name" value="LIPOMA HMGIC FUSION PARTNER-LIKE PROTEIN"/>
    <property type="match status" value="1"/>
</dbReference>
<proteinExistence type="predicted"/>
<evidence type="ECO:0000256" key="5">
    <source>
        <dbReference type="SAM" id="Phobius"/>
    </source>
</evidence>
<gene>
    <name evidence="6" type="ORF">AAFF_G00059510</name>
</gene>
<evidence type="ECO:0000313" key="7">
    <source>
        <dbReference type="Proteomes" id="UP001221898"/>
    </source>
</evidence>
<evidence type="ECO:0000256" key="4">
    <source>
        <dbReference type="ARBA" id="ARBA00023136"/>
    </source>
</evidence>
<dbReference type="EMBL" id="JAINUG010000136">
    <property type="protein sequence ID" value="KAJ8393478.1"/>
    <property type="molecule type" value="Genomic_DNA"/>
</dbReference>
<evidence type="ECO:0000256" key="1">
    <source>
        <dbReference type="ARBA" id="ARBA00004141"/>
    </source>
</evidence>
<dbReference type="InterPro" id="IPR019372">
    <property type="entry name" value="LHFPL"/>
</dbReference>
<evidence type="ECO:0000256" key="2">
    <source>
        <dbReference type="ARBA" id="ARBA00022692"/>
    </source>
</evidence>
<sequence>MSIKRAPYVKQIITVGLLNSLLRSSPLCCHHSVLLRFAPTCGDSVSVPLLSCAVVPSLRRPPPPAAPLEGRVAMQPHTVEVARLYQTEFVRSARAVGALWAVCTLCFSVIEVVILIQPSWVGTRELHYQGGTPAPQSGTLGLFQVCLESEWPVPECRGSLRTLTPLPAFQSPAVLVCVSLAMVWASVGCLCLFRFCNAATVYKICAWLQLTAGFCLALACVLFPDSWECAEMRALCGEAVTSFSPGNCSVHWAFVLAILGVLDAAILATLAFVLGNRQDALLPEDGKDVTGFLLSA</sequence>
<dbReference type="Pfam" id="PF10242">
    <property type="entry name" value="L_HMGIC_fpl"/>
    <property type="match status" value="1"/>
</dbReference>
<feature type="transmembrane region" description="Helical" evidence="5">
    <location>
        <begin position="252"/>
        <end position="274"/>
    </location>
</feature>
<feature type="transmembrane region" description="Helical" evidence="5">
    <location>
        <begin position="205"/>
        <end position="224"/>
    </location>
</feature>
<name>A0AAD7WE60_9TELE</name>
<feature type="transmembrane region" description="Helical" evidence="5">
    <location>
        <begin position="173"/>
        <end position="193"/>
    </location>
</feature>
<comment type="caution">
    <text evidence="6">The sequence shown here is derived from an EMBL/GenBank/DDBJ whole genome shotgun (WGS) entry which is preliminary data.</text>
</comment>
<evidence type="ECO:0000256" key="3">
    <source>
        <dbReference type="ARBA" id="ARBA00022989"/>
    </source>
</evidence>
<evidence type="ECO:0000313" key="6">
    <source>
        <dbReference type="EMBL" id="KAJ8393478.1"/>
    </source>
</evidence>
<dbReference type="GO" id="GO:0007605">
    <property type="term" value="P:sensory perception of sound"/>
    <property type="evidence" value="ECO:0007669"/>
    <property type="project" value="TreeGrafter"/>
</dbReference>
<evidence type="ECO:0008006" key="8">
    <source>
        <dbReference type="Google" id="ProtNLM"/>
    </source>
</evidence>